<keyword evidence="3" id="KW-0732">Signal</keyword>
<sequence length="319" mass="34073">MTTSASLSPTVSAIRRRGHLRLGVSTGIRGLSWTDDAGVRRGLDVDTGRAVAAALFGEPGRIEYTEIDPEDRIRAVTSDAVDLLACNATWTFSRECDANVAFVLTTCYDEGAILVRRDSGIASADDLDGHTLGMCEGTSSEEALRAWFGPRGRAVHCKHYASPAAALAAYASGEVTGYVADGVVVAGERTRLATPSDHVVLPERVSVEPMGPVVKDDDPQWVKTARWVFFALIAAEAAGVTSHQVRAGTAEDPPLLKDQSRLAAKAGLHPRWISAVVGEVGNYGEIYERNLGDASGLRIPRGYNELWLRGGLMYAPPLA</sequence>
<dbReference type="SUPFAM" id="SSF53850">
    <property type="entry name" value="Periplasmic binding protein-like II"/>
    <property type="match status" value="1"/>
</dbReference>
<dbReference type="InterPro" id="IPR051455">
    <property type="entry name" value="Bact_solute-bind_prot3"/>
</dbReference>
<dbReference type="PANTHER" id="PTHR30085">
    <property type="entry name" value="AMINO ACID ABC TRANSPORTER PERMEASE"/>
    <property type="match status" value="1"/>
</dbReference>
<keyword evidence="2" id="KW-0813">Transport</keyword>
<evidence type="ECO:0000256" key="3">
    <source>
        <dbReference type="ARBA" id="ARBA00022729"/>
    </source>
</evidence>
<dbReference type="InterPro" id="IPR001638">
    <property type="entry name" value="Solute-binding_3/MltF_N"/>
</dbReference>
<protein>
    <submittedName>
        <fullName evidence="5">Amino acid ABC transporter substrate-binding protein</fullName>
    </submittedName>
</protein>
<proteinExistence type="inferred from homology"/>
<reference evidence="5" key="1">
    <citation type="submission" date="2021-04" db="EMBL/GenBank/DDBJ databases">
        <title>Genomic sequence of Actinosynnema pretiosum subsp. pretiosum ATCC 31280 (C-14919).</title>
        <authorList>
            <person name="Bai L."/>
            <person name="Wang X."/>
            <person name="Xiao Y."/>
        </authorList>
    </citation>
    <scope>NUCLEOTIDE SEQUENCE</scope>
    <source>
        <strain evidence="5">ATCC 31280</strain>
    </source>
</reference>
<name>A0AA45LAI2_9PSEU</name>
<dbReference type="Proteomes" id="UP000677152">
    <property type="component" value="Chromosome"/>
</dbReference>
<dbReference type="Gene3D" id="3.40.190.10">
    <property type="entry name" value="Periplasmic binding protein-like II"/>
    <property type="match status" value="2"/>
</dbReference>
<evidence type="ECO:0000259" key="4">
    <source>
        <dbReference type="SMART" id="SM00062"/>
    </source>
</evidence>
<dbReference type="PANTHER" id="PTHR30085:SF7">
    <property type="entry name" value="AMINO-ACID ABC TRANSPORTER-BINDING PROTEIN YHDW-RELATED"/>
    <property type="match status" value="1"/>
</dbReference>
<dbReference type="Pfam" id="PF00497">
    <property type="entry name" value="SBP_bac_3"/>
    <property type="match status" value="1"/>
</dbReference>
<evidence type="ECO:0000313" key="6">
    <source>
        <dbReference type="Proteomes" id="UP000677152"/>
    </source>
</evidence>
<feature type="domain" description="Solute-binding protein family 3/N-terminal" evidence="4">
    <location>
        <begin position="19"/>
        <end position="294"/>
    </location>
</feature>
<evidence type="ECO:0000256" key="2">
    <source>
        <dbReference type="ARBA" id="ARBA00022448"/>
    </source>
</evidence>
<evidence type="ECO:0000256" key="1">
    <source>
        <dbReference type="ARBA" id="ARBA00010333"/>
    </source>
</evidence>
<comment type="similarity">
    <text evidence="1">Belongs to the bacterial solute-binding protein 3 family.</text>
</comment>
<evidence type="ECO:0000313" key="5">
    <source>
        <dbReference type="EMBL" id="QUF06326.1"/>
    </source>
</evidence>
<dbReference type="GO" id="GO:0006865">
    <property type="term" value="P:amino acid transport"/>
    <property type="evidence" value="ECO:0007669"/>
    <property type="project" value="TreeGrafter"/>
</dbReference>
<dbReference type="EMBL" id="CP073249">
    <property type="protein sequence ID" value="QUF06326.1"/>
    <property type="molecule type" value="Genomic_DNA"/>
</dbReference>
<gene>
    <name evidence="5" type="ORF">KCV87_09855</name>
</gene>
<dbReference type="CDD" id="cd13692">
    <property type="entry name" value="PBP2_BztA"/>
    <property type="match status" value="1"/>
</dbReference>
<dbReference type="AlphaFoldDB" id="A0AA45LAI2"/>
<dbReference type="SMART" id="SM00062">
    <property type="entry name" value="PBPb"/>
    <property type="match status" value="1"/>
</dbReference>
<organism evidence="5 6">
    <name type="scientific">Actinosynnema pretiosum subsp. pretiosum</name>
    <dbReference type="NCBI Taxonomy" id="103721"/>
    <lineage>
        <taxon>Bacteria</taxon>
        <taxon>Bacillati</taxon>
        <taxon>Actinomycetota</taxon>
        <taxon>Actinomycetes</taxon>
        <taxon>Pseudonocardiales</taxon>
        <taxon>Pseudonocardiaceae</taxon>
        <taxon>Actinosynnema</taxon>
    </lineage>
</organism>
<accession>A0AA45LAI2</accession>